<name>A0AAV7X3T2_9NEOP</name>
<feature type="region of interest" description="Disordered" evidence="1">
    <location>
        <begin position="241"/>
        <end position="262"/>
    </location>
</feature>
<gene>
    <name evidence="2" type="ORF">ONE63_011245</name>
</gene>
<reference evidence="2" key="1">
    <citation type="submission" date="2022-12" db="EMBL/GenBank/DDBJ databases">
        <title>Chromosome-level genome assembly of the bean flower thrips Megalurothrips usitatus.</title>
        <authorList>
            <person name="Ma L."/>
            <person name="Liu Q."/>
            <person name="Li H."/>
            <person name="Cai W."/>
        </authorList>
    </citation>
    <scope>NUCLEOTIDE SEQUENCE</scope>
    <source>
        <strain evidence="2">Cailab_2022a</strain>
    </source>
</reference>
<protein>
    <submittedName>
        <fullName evidence="2">Uncharacterized protein</fullName>
    </submittedName>
</protein>
<keyword evidence="3" id="KW-1185">Reference proteome</keyword>
<accession>A0AAV7X3T2</accession>
<dbReference type="AlphaFoldDB" id="A0AAV7X3T2"/>
<feature type="region of interest" description="Disordered" evidence="1">
    <location>
        <begin position="287"/>
        <end position="349"/>
    </location>
</feature>
<dbReference type="Proteomes" id="UP001075354">
    <property type="component" value="Unassembled WGS sequence"/>
</dbReference>
<feature type="compositionally biased region" description="Basic and acidic residues" evidence="1">
    <location>
        <begin position="248"/>
        <end position="262"/>
    </location>
</feature>
<evidence type="ECO:0000256" key="1">
    <source>
        <dbReference type="SAM" id="MobiDB-lite"/>
    </source>
</evidence>
<evidence type="ECO:0000313" key="2">
    <source>
        <dbReference type="EMBL" id="KAJ1519151.1"/>
    </source>
</evidence>
<comment type="caution">
    <text evidence="2">The sequence shown here is derived from an EMBL/GenBank/DDBJ whole genome shotgun (WGS) entry which is preliminary data.</text>
</comment>
<proteinExistence type="predicted"/>
<dbReference type="EMBL" id="JAPTSV010000759">
    <property type="protein sequence ID" value="KAJ1519151.1"/>
    <property type="molecule type" value="Genomic_DNA"/>
</dbReference>
<organism evidence="2 3">
    <name type="scientific">Megalurothrips usitatus</name>
    <name type="common">bean blossom thrips</name>
    <dbReference type="NCBI Taxonomy" id="439358"/>
    <lineage>
        <taxon>Eukaryota</taxon>
        <taxon>Metazoa</taxon>
        <taxon>Ecdysozoa</taxon>
        <taxon>Arthropoda</taxon>
        <taxon>Hexapoda</taxon>
        <taxon>Insecta</taxon>
        <taxon>Pterygota</taxon>
        <taxon>Neoptera</taxon>
        <taxon>Paraneoptera</taxon>
        <taxon>Thysanoptera</taxon>
        <taxon>Terebrantia</taxon>
        <taxon>Thripoidea</taxon>
        <taxon>Thripidae</taxon>
        <taxon>Megalurothrips</taxon>
    </lineage>
</organism>
<feature type="compositionally biased region" description="Low complexity" evidence="1">
    <location>
        <begin position="287"/>
        <end position="300"/>
    </location>
</feature>
<sequence>MVYFEQLINTEPEINPPAEWLNLMAGNNNIKWVEKYVFTPQHCRFQESLDQAGYTINERCGAWTTVGEFQKKCCAQNFTSLNGNSEGYPAQEAECGMDLLIKLFPDELKEWNLDRLGDCSTARPAVSIGSCGSPISLQKKPDNSYYVRYLHEGEPTEWTVFHSDEKQMIKCLHQKIAAAKKCQFDELLSVFLNLSSPAVAKLKMSTVRLDQALTLTLTSDSDTATKSRSFISTFHFLKGVPNSPTMGDDGRPEDGGHASEMKDGDVNVKVSFAHQFKFLNRNASVKEVTSESTSASSDISKPTEEPRRSPRVTRSNAATQRIVTSETSDGPSDSDTDCSTTEDESNSDSTRTYKFNIIKPRRKYQPNYGGIKLLETIEICPRGKAAVMKVISTLAKGDPRPFGPELLLNASDVIKAIESMNVSGKTMLYYFQYTVRFLKEMTKTDPIKAGRVMRAVKKYQHINYQHFYHSKDAKVPSVERNVLINEHRKSFEKDLLELKASMSLMGKPITVLRGSELAKHWTRVMGFLTLWLQDEIGFKVANTMFNQAALFRAKQEPGGHFYRTICVKPNGEGVQKVMTAALYKALMHYNDIRNWRLPRNRIFFVTTTGTHFKPKNNKKYTPKKYI</sequence>
<feature type="compositionally biased region" description="Acidic residues" evidence="1">
    <location>
        <begin position="332"/>
        <end position="346"/>
    </location>
</feature>
<evidence type="ECO:0000313" key="3">
    <source>
        <dbReference type="Proteomes" id="UP001075354"/>
    </source>
</evidence>
<feature type="compositionally biased region" description="Polar residues" evidence="1">
    <location>
        <begin position="312"/>
        <end position="323"/>
    </location>
</feature>